<dbReference type="PANTHER" id="PTHR35186:SF4">
    <property type="entry name" value="PRION-INHIBITION AND PROPAGATION HELO DOMAIN-CONTAINING PROTEIN"/>
    <property type="match status" value="1"/>
</dbReference>
<feature type="region of interest" description="Disordered" evidence="1">
    <location>
        <begin position="306"/>
        <end position="398"/>
    </location>
</feature>
<dbReference type="EMBL" id="QGMG01000402">
    <property type="protein sequence ID" value="TVY53885.1"/>
    <property type="molecule type" value="Genomic_DNA"/>
</dbReference>
<gene>
    <name evidence="4" type="ORF">LCER1_G004426</name>
</gene>
<dbReference type="InterPro" id="IPR056002">
    <property type="entry name" value="DUF7580"/>
</dbReference>
<feature type="chain" id="PRO_5028992488" description="DUF7580 domain-containing protein" evidence="2">
    <location>
        <begin position="21"/>
        <end position="668"/>
    </location>
</feature>
<proteinExistence type="predicted"/>
<protein>
    <recommendedName>
        <fullName evidence="3">DUF7580 domain-containing protein</fullName>
    </recommendedName>
</protein>
<name>A0A7D8UP35_9HELO</name>
<comment type="caution">
    <text evidence="4">The sequence shown here is derived from an EMBL/GenBank/DDBJ whole genome shotgun (WGS) entry which is preliminary data.</text>
</comment>
<sequence length="668" mass="75115">MSGIEVAGLVLGAFPLMISALEHFRETAEVLEGWWKIKCEYRKCMRNLKYHKLAFEENLEELLLPLVADEDKLQLLLKEPGGPAWKDQELEDTLRERMPKTYSSYSDTIEMMLETVEELDDALGMNKAYFQERVMGEYMVEKTPSGTRAVIAHVTSVGMQNMEFQAQRIKLAFNKPVRQKLFEDFGSHNQRLRDILGSSDRLAGLRQARVSRSSVNAGLWKFWNHGNTLFNLLTEAWSCKCQPFHHANLLLQHRASPTVNFRVVFWFQKQLIAGQPWMWQDTSIKLLEELSTPTVIKLHVPAPTNGASKDIASQPASPQVPTQIPAVNPAISPLESSRNVNVKEVNKSSRRSFMDKFKPHKTQKSLTAPPGIQPPSAPTKQPASTESEANPVPKPKGRVAFVDNVTPESVEDPMNPKIADLCTKIASCSPDLPKYGCLKGGTLHYLVQPLCKAAKEPQQHITLETLLGSSSPVNFTRRQRLQIALILASSHVQLHPTPWLKSKWSKKDILFLYDPEDPSKVCTDRPYISRSLSKSLPQHNSPTPNMSTTNTSTFQDSIRNLGIMLLELCFGSVIEEHKVRRNLSANDEQSLQLINYAVATAWCGDVVEEAGPEYSDAVTWCLHNVPDSGDVEGKEERWREDMYVKVVEPLRYCHDQLLAVQKGVGGGL</sequence>
<keyword evidence="2" id="KW-0732">Signal</keyword>
<organism evidence="4 5">
    <name type="scientific">Lachnellula cervina</name>
    <dbReference type="NCBI Taxonomy" id="1316786"/>
    <lineage>
        <taxon>Eukaryota</taxon>
        <taxon>Fungi</taxon>
        <taxon>Dikarya</taxon>
        <taxon>Ascomycota</taxon>
        <taxon>Pezizomycotina</taxon>
        <taxon>Leotiomycetes</taxon>
        <taxon>Helotiales</taxon>
        <taxon>Lachnaceae</taxon>
        <taxon>Lachnellula</taxon>
    </lineage>
</organism>
<dbReference type="Proteomes" id="UP000481288">
    <property type="component" value="Unassembled WGS sequence"/>
</dbReference>
<feature type="signal peptide" evidence="2">
    <location>
        <begin position="1"/>
        <end position="20"/>
    </location>
</feature>
<dbReference type="AlphaFoldDB" id="A0A7D8UP35"/>
<evidence type="ECO:0000259" key="3">
    <source>
        <dbReference type="Pfam" id="PF24476"/>
    </source>
</evidence>
<dbReference type="PANTHER" id="PTHR35186">
    <property type="entry name" value="ANK_REP_REGION DOMAIN-CONTAINING PROTEIN"/>
    <property type="match status" value="1"/>
</dbReference>
<feature type="compositionally biased region" description="Basic and acidic residues" evidence="1">
    <location>
        <begin position="344"/>
        <end position="357"/>
    </location>
</feature>
<evidence type="ECO:0000256" key="2">
    <source>
        <dbReference type="SAM" id="SignalP"/>
    </source>
</evidence>
<keyword evidence="5" id="KW-1185">Reference proteome</keyword>
<feature type="compositionally biased region" description="Polar residues" evidence="1">
    <location>
        <begin position="378"/>
        <end position="388"/>
    </location>
</feature>
<evidence type="ECO:0000313" key="5">
    <source>
        <dbReference type="Proteomes" id="UP000481288"/>
    </source>
</evidence>
<evidence type="ECO:0000313" key="4">
    <source>
        <dbReference type="EMBL" id="TVY53885.1"/>
    </source>
</evidence>
<dbReference type="Pfam" id="PF24476">
    <property type="entry name" value="DUF7580"/>
    <property type="match status" value="1"/>
</dbReference>
<reference evidence="4 5" key="1">
    <citation type="submission" date="2018-05" db="EMBL/GenBank/DDBJ databases">
        <title>Whole genome sequencing for identification of molecular markers to develop diagnostic detection tools for the regulated plant pathogen Lachnellula willkommii.</title>
        <authorList>
            <person name="Giroux E."/>
            <person name="Bilodeau G."/>
        </authorList>
    </citation>
    <scope>NUCLEOTIDE SEQUENCE [LARGE SCALE GENOMIC DNA]</scope>
    <source>
        <strain evidence="4 5">CBS 625.97</strain>
    </source>
</reference>
<dbReference type="OrthoDB" id="3565018at2759"/>
<feature type="domain" description="DUF7580" evidence="3">
    <location>
        <begin position="416"/>
        <end position="651"/>
    </location>
</feature>
<evidence type="ECO:0000256" key="1">
    <source>
        <dbReference type="SAM" id="MobiDB-lite"/>
    </source>
</evidence>
<accession>A0A7D8UP35</accession>